<reference evidence="2 3" key="1">
    <citation type="submission" date="2015-01" db="EMBL/GenBank/DDBJ databases">
        <title>Rufibacter sp./DG31D/ whole genome sequencing.</title>
        <authorList>
            <person name="Kim M.K."/>
            <person name="Srinivasan S."/>
            <person name="Lee J.-J."/>
        </authorList>
    </citation>
    <scope>NUCLEOTIDE SEQUENCE [LARGE SCALE GENOMIC DNA]</scope>
    <source>
        <strain evidence="2 3">DG31D</strain>
    </source>
</reference>
<name>A0A0H4VQC3_9BACT</name>
<dbReference type="Proteomes" id="UP000036458">
    <property type="component" value="Chromosome"/>
</dbReference>
<accession>A0A0H4VQC3</accession>
<dbReference type="KEGG" id="ruf:TH63_10285"/>
<evidence type="ECO:0000256" key="1">
    <source>
        <dbReference type="SAM" id="MobiDB-lite"/>
    </source>
</evidence>
<gene>
    <name evidence="2" type="ORF">TH63_10285</name>
</gene>
<proteinExistence type="predicted"/>
<feature type="compositionally biased region" description="Polar residues" evidence="1">
    <location>
        <begin position="50"/>
        <end position="60"/>
    </location>
</feature>
<dbReference type="AlphaFoldDB" id="A0A0H4VQC3"/>
<dbReference type="EMBL" id="CP010777">
    <property type="protein sequence ID" value="AKQ45944.1"/>
    <property type="molecule type" value="Genomic_DNA"/>
</dbReference>
<evidence type="ECO:0000313" key="2">
    <source>
        <dbReference type="EMBL" id="AKQ45944.1"/>
    </source>
</evidence>
<sequence>MRLYFLFSSFNFIIPFARLPFVTFLLDEKSNQKNQEAPNSLPLKQAGPHFSTTGQPSSAA</sequence>
<feature type="region of interest" description="Disordered" evidence="1">
    <location>
        <begin position="34"/>
        <end position="60"/>
    </location>
</feature>
<organism evidence="2 3">
    <name type="scientific">Rufibacter radiotolerans</name>
    <dbReference type="NCBI Taxonomy" id="1379910"/>
    <lineage>
        <taxon>Bacteria</taxon>
        <taxon>Pseudomonadati</taxon>
        <taxon>Bacteroidota</taxon>
        <taxon>Cytophagia</taxon>
        <taxon>Cytophagales</taxon>
        <taxon>Hymenobacteraceae</taxon>
        <taxon>Rufibacter</taxon>
    </lineage>
</organism>
<dbReference type="PATRIC" id="fig|1379910.4.peg.2234"/>
<keyword evidence="3" id="KW-1185">Reference proteome</keyword>
<protein>
    <submittedName>
        <fullName evidence="2">Uncharacterized protein</fullName>
    </submittedName>
</protein>
<evidence type="ECO:0000313" key="3">
    <source>
        <dbReference type="Proteomes" id="UP000036458"/>
    </source>
</evidence>